<proteinExistence type="predicted"/>
<feature type="non-terminal residue" evidence="1">
    <location>
        <position position="54"/>
    </location>
</feature>
<accession>A0ABQ9WEC6</accession>
<comment type="caution">
    <text evidence="1">The sequence shown here is derived from an EMBL/GenBank/DDBJ whole genome shotgun (WGS) entry which is preliminary data.</text>
</comment>
<keyword evidence="2" id="KW-1185">Reference proteome</keyword>
<evidence type="ECO:0000313" key="1">
    <source>
        <dbReference type="EMBL" id="KAK2119661.1"/>
    </source>
</evidence>
<dbReference type="EMBL" id="JASSZA010000001">
    <property type="protein sequence ID" value="KAK2119661.1"/>
    <property type="molecule type" value="Genomic_DNA"/>
</dbReference>
<reference evidence="1 2" key="1">
    <citation type="submission" date="2023-05" db="EMBL/GenBank/DDBJ databases">
        <title>B98-5 Cell Line De Novo Hybrid Assembly: An Optical Mapping Approach.</title>
        <authorList>
            <person name="Kananen K."/>
            <person name="Auerbach J.A."/>
            <person name="Kautto E."/>
            <person name="Blachly J.S."/>
        </authorList>
    </citation>
    <scope>NUCLEOTIDE SEQUENCE [LARGE SCALE GENOMIC DNA]</scope>
    <source>
        <strain evidence="1">B95-8</strain>
        <tissue evidence="1">Cell line</tissue>
    </source>
</reference>
<sequence length="54" mass="6283">SLKRERNLKNVLETLTLKYRELRSYYSAEAAWESFQLSAARTHKSSSEATCDDK</sequence>
<gene>
    <name evidence="1" type="ORF">P7K49_001047</name>
</gene>
<name>A0ABQ9WEC6_SAGOE</name>
<protein>
    <submittedName>
        <fullName evidence="1">Uncharacterized protein</fullName>
    </submittedName>
</protein>
<organism evidence="1 2">
    <name type="scientific">Saguinus oedipus</name>
    <name type="common">Cotton-top tamarin</name>
    <name type="synonym">Oedipomidas oedipus</name>
    <dbReference type="NCBI Taxonomy" id="9490"/>
    <lineage>
        <taxon>Eukaryota</taxon>
        <taxon>Metazoa</taxon>
        <taxon>Chordata</taxon>
        <taxon>Craniata</taxon>
        <taxon>Vertebrata</taxon>
        <taxon>Euteleostomi</taxon>
        <taxon>Mammalia</taxon>
        <taxon>Eutheria</taxon>
        <taxon>Euarchontoglires</taxon>
        <taxon>Primates</taxon>
        <taxon>Haplorrhini</taxon>
        <taxon>Platyrrhini</taxon>
        <taxon>Cebidae</taxon>
        <taxon>Callitrichinae</taxon>
        <taxon>Saguinus</taxon>
    </lineage>
</organism>
<feature type="non-terminal residue" evidence="1">
    <location>
        <position position="1"/>
    </location>
</feature>
<dbReference type="Proteomes" id="UP001266305">
    <property type="component" value="Unassembled WGS sequence"/>
</dbReference>
<evidence type="ECO:0000313" key="2">
    <source>
        <dbReference type="Proteomes" id="UP001266305"/>
    </source>
</evidence>